<name>A0A0M7B817_9RHOB</name>
<gene>
    <name evidence="1" type="ORF">JSE7799_01216</name>
</gene>
<evidence type="ECO:0008006" key="3">
    <source>
        <dbReference type="Google" id="ProtNLM"/>
    </source>
</evidence>
<protein>
    <recommendedName>
        <fullName evidence="3">CD-NTase-associated protein 12/Pycsar effector protein TIR domain-containing protein</fullName>
    </recommendedName>
</protein>
<evidence type="ECO:0000313" key="1">
    <source>
        <dbReference type="EMBL" id="CUH36566.1"/>
    </source>
</evidence>
<reference evidence="1 2" key="1">
    <citation type="submission" date="2015-09" db="EMBL/GenBank/DDBJ databases">
        <authorList>
            <person name="Jackson K.R."/>
            <person name="Lunt B.L."/>
            <person name="Fisher J.N.B."/>
            <person name="Gardner A.V."/>
            <person name="Bailey M.E."/>
            <person name="Deus L.M."/>
            <person name="Earl A.S."/>
            <person name="Gibby P.D."/>
            <person name="Hartmann K.A."/>
            <person name="Liu J.E."/>
            <person name="Manci A.M."/>
            <person name="Nielsen D.A."/>
            <person name="Solomon M.B."/>
            <person name="Breakwell D.P."/>
            <person name="Burnett S.H."/>
            <person name="Grose J.H."/>
        </authorList>
    </citation>
    <scope>NUCLEOTIDE SEQUENCE [LARGE SCALE GENOMIC DNA]</scope>
    <source>
        <strain evidence="1 2">CECT 7799</strain>
    </source>
</reference>
<sequence>MTDDCEPIKTITIFNCWQSDLCPATHRNAIRNALRNAGKTLGKRYPQMKIVIDEALRGSSGAPNIAIDVQERIEKADIVVADITTITPKGAERCCPNPNVTFELGFGVATVGWRRTVLLFNGKPLSGEVPFDFEQNRLSSYIMTDKMDESGRHALEKLIVKALRDIIEQDPKRPAEERGLSRQQVERQRDIRMVRWLMEHLHVPTVSQIVSMLPKHILDRHVWFYYYFCGVADSSSFHLYDNRLAEAVVALRDGWWRAMSEGEAYTDMRGAKGHVFTDRISGGAGDVGSARWDRIEAAASDMEDALQAILTRVRNDYLEIDIDVTNHTAWEEYRADMAEIEDDLAQ</sequence>
<evidence type="ECO:0000313" key="2">
    <source>
        <dbReference type="Proteomes" id="UP000049455"/>
    </source>
</evidence>
<dbReference type="OrthoDB" id="8910972at2"/>
<dbReference type="STRING" id="313367.JSE7799_01216"/>
<proteinExistence type="predicted"/>
<dbReference type="AlphaFoldDB" id="A0A0M7B817"/>
<dbReference type="EMBL" id="CYPR01000069">
    <property type="protein sequence ID" value="CUH36566.1"/>
    <property type="molecule type" value="Genomic_DNA"/>
</dbReference>
<keyword evidence="2" id="KW-1185">Reference proteome</keyword>
<organism evidence="1 2">
    <name type="scientific">Jannaschia seosinensis</name>
    <dbReference type="NCBI Taxonomy" id="313367"/>
    <lineage>
        <taxon>Bacteria</taxon>
        <taxon>Pseudomonadati</taxon>
        <taxon>Pseudomonadota</taxon>
        <taxon>Alphaproteobacteria</taxon>
        <taxon>Rhodobacterales</taxon>
        <taxon>Roseobacteraceae</taxon>
        <taxon>Jannaschia</taxon>
    </lineage>
</organism>
<accession>A0A0M7B817</accession>
<dbReference type="RefSeq" id="WP_055662834.1">
    <property type="nucleotide sequence ID" value="NZ_CYPR01000069.1"/>
</dbReference>
<dbReference type="Proteomes" id="UP000049455">
    <property type="component" value="Unassembled WGS sequence"/>
</dbReference>